<dbReference type="AlphaFoldDB" id="A0A0F9RWS2"/>
<proteinExistence type="predicted"/>
<gene>
    <name evidence="1" type="ORF">LCGC14_0923060</name>
</gene>
<protein>
    <submittedName>
        <fullName evidence="1">Uncharacterized protein</fullName>
    </submittedName>
</protein>
<sequence length="145" mass="16496">MEPVKIPISICPHFSQGKPRGHYILAKRLFQGNQPILVKQQFVGYNGFLFVTVVRPSESDTTFKIAQRIQEMDGRSIIWLGTAHQYLLRGGFKTYLPETILKAKKPGRIEGVGIFRKYQAPGFSVYYLEIPKLTGTVLLGRKELK</sequence>
<accession>A0A0F9RWS2</accession>
<name>A0A0F9RWS2_9ZZZZ</name>
<organism evidence="1">
    <name type="scientific">marine sediment metagenome</name>
    <dbReference type="NCBI Taxonomy" id="412755"/>
    <lineage>
        <taxon>unclassified sequences</taxon>
        <taxon>metagenomes</taxon>
        <taxon>ecological metagenomes</taxon>
    </lineage>
</organism>
<reference evidence="1" key="1">
    <citation type="journal article" date="2015" name="Nature">
        <title>Complex archaea that bridge the gap between prokaryotes and eukaryotes.</title>
        <authorList>
            <person name="Spang A."/>
            <person name="Saw J.H."/>
            <person name="Jorgensen S.L."/>
            <person name="Zaremba-Niedzwiedzka K."/>
            <person name="Martijn J."/>
            <person name="Lind A.E."/>
            <person name="van Eijk R."/>
            <person name="Schleper C."/>
            <person name="Guy L."/>
            <person name="Ettema T.J."/>
        </authorList>
    </citation>
    <scope>NUCLEOTIDE SEQUENCE</scope>
</reference>
<dbReference type="EMBL" id="LAZR01003128">
    <property type="protein sequence ID" value="KKN21678.1"/>
    <property type="molecule type" value="Genomic_DNA"/>
</dbReference>
<evidence type="ECO:0000313" key="1">
    <source>
        <dbReference type="EMBL" id="KKN21678.1"/>
    </source>
</evidence>
<comment type="caution">
    <text evidence="1">The sequence shown here is derived from an EMBL/GenBank/DDBJ whole genome shotgun (WGS) entry which is preliminary data.</text>
</comment>